<feature type="region of interest" description="Disordered" evidence="1">
    <location>
        <begin position="1"/>
        <end position="21"/>
    </location>
</feature>
<keyword evidence="3" id="KW-1185">Reference proteome</keyword>
<sequence>MCPGAGGPWRNAQQATPPSGCLPVVSAPPCAPMTVRKGRDKAAKILGGRAWGSKLTPASPANGSPLAGQLLGNAGPQECGEPASIKLPRLPSSSVDRRPPTLFLLLSTVAPRPSRSFAAYIPFVFLPHREPAARSALLNSIRTPARISNDLLCPTGLFVNIPGHLHRASRLPLASPPD</sequence>
<dbReference type="EMBL" id="MCFA01000119">
    <property type="protein sequence ID" value="ORY06144.1"/>
    <property type="molecule type" value="Genomic_DNA"/>
</dbReference>
<reference evidence="2 3" key="1">
    <citation type="submission" date="2016-07" db="EMBL/GenBank/DDBJ databases">
        <title>Pervasive Adenine N6-methylation of Active Genes in Fungi.</title>
        <authorList>
            <consortium name="DOE Joint Genome Institute"/>
            <person name="Mondo S.J."/>
            <person name="Dannebaum R.O."/>
            <person name="Kuo R.C."/>
            <person name="Labutti K."/>
            <person name="Haridas S."/>
            <person name="Kuo A."/>
            <person name="Salamov A."/>
            <person name="Ahrendt S.R."/>
            <person name="Lipzen A."/>
            <person name="Sullivan W."/>
            <person name="Andreopoulos W.B."/>
            <person name="Clum A."/>
            <person name="Lindquist E."/>
            <person name="Daum C."/>
            <person name="Ramamoorthy G.K."/>
            <person name="Gryganskyi A."/>
            <person name="Culley D."/>
            <person name="Magnuson J.K."/>
            <person name="James T.Y."/>
            <person name="O'Malley M.A."/>
            <person name="Stajich J.E."/>
            <person name="Spatafora J.W."/>
            <person name="Visel A."/>
            <person name="Grigoriev I.V."/>
        </authorList>
    </citation>
    <scope>NUCLEOTIDE SEQUENCE [LARGE SCALE GENOMIC DNA]</scope>
    <source>
        <strain evidence="2 3">CBS 115471</strain>
    </source>
</reference>
<name>A0A1Y1Z7R0_9PLEO</name>
<dbReference type="AlphaFoldDB" id="A0A1Y1Z7R0"/>
<evidence type="ECO:0000256" key="1">
    <source>
        <dbReference type="SAM" id="MobiDB-lite"/>
    </source>
</evidence>
<comment type="caution">
    <text evidence="2">The sequence shown here is derived from an EMBL/GenBank/DDBJ whole genome shotgun (WGS) entry which is preliminary data.</text>
</comment>
<proteinExistence type="predicted"/>
<gene>
    <name evidence="2" type="ORF">BCR34DRAFT_36668</name>
</gene>
<organism evidence="2 3">
    <name type="scientific">Clohesyomyces aquaticus</name>
    <dbReference type="NCBI Taxonomy" id="1231657"/>
    <lineage>
        <taxon>Eukaryota</taxon>
        <taxon>Fungi</taxon>
        <taxon>Dikarya</taxon>
        <taxon>Ascomycota</taxon>
        <taxon>Pezizomycotina</taxon>
        <taxon>Dothideomycetes</taxon>
        <taxon>Pleosporomycetidae</taxon>
        <taxon>Pleosporales</taxon>
        <taxon>Lindgomycetaceae</taxon>
        <taxon>Clohesyomyces</taxon>
    </lineage>
</organism>
<accession>A0A1Y1Z7R0</accession>
<feature type="region of interest" description="Disordered" evidence="1">
    <location>
        <begin position="54"/>
        <end position="92"/>
    </location>
</feature>
<evidence type="ECO:0000313" key="2">
    <source>
        <dbReference type="EMBL" id="ORY06144.1"/>
    </source>
</evidence>
<evidence type="ECO:0000313" key="3">
    <source>
        <dbReference type="Proteomes" id="UP000193144"/>
    </source>
</evidence>
<protein>
    <submittedName>
        <fullName evidence="2">Uncharacterized protein</fullName>
    </submittedName>
</protein>
<dbReference type="Proteomes" id="UP000193144">
    <property type="component" value="Unassembled WGS sequence"/>
</dbReference>